<proteinExistence type="predicted"/>
<dbReference type="AlphaFoldDB" id="H1Z4H0"/>
<organism evidence="2 3">
    <name type="scientific">Methanoplanus limicola DSM 2279</name>
    <dbReference type="NCBI Taxonomy" id="937775"/>
    <lineage>
        <taxon>Archaea</taxon>
        <taxon>Methanobacteriati</taxon>
        <taxon>Methanobacteriota</taxon>
        <taxon>Stenosarchaea group</taxon>
        <taxon>Methanomicrobia</taxon>
        <taxon>Methanomicrobiales</taxon>
        <taxon>Methanomicrobiaceae</taxon>
        <taxon>Methanoplanus</taxon>
    </lineage>
</organism>
<keyword evidence="3" id="KW-1185">Reference proteome</keyword>
<name>H1Z4H0_9EURY</name>
<evidence type="ECO:0000313" key="2">
    <source>
        <dbReference type="EMBL" id="EHQ36718.1"/>
    </source>
</evidence>
<dbReference type="EMBL" id="CM001436">
    <property type="protein sequence ID" value="EHQ36718.1"/>
    <property type="molecule type" value="Genomic_DNA"/>
</dbReference>
<protein>
    <recommendedName>
        <fullName evidence="1">DUF2326 domain-containing protein</fullName>
    </recommendedName>
</protein>
<accession>H1Z4H0</accession>
<evidence type="ECO:0000313" key="3">
    <source>
        <dbReference type="Proteomes" id="UP000005741"/>
    </source>
</evidence>
<evidence type="ECO:0000259" key="1">
    <source>
        <dbReference type="Pfam" id="PF10088"/>
    </source>
</evidence>
<dbReference type="Pfam" id="PF10088">
    <property type="entry name" value="DUF2326"/>
    <property type="match status" value="1"/>
</dbReference>
<dbReference type="STRING" id="937775.Metlim_2680"/>
<dbReference type="InParanoid" id="H1Z4H0"/>
<dbReference type="HOGENOM" id="CLU_033310_0_0_2"/>
<reference evidence="2 3" key="1">
    <citation type="submission" date="2011-10" db="EMBL/GenBank/DDBJ databases">
        <title>The Improved High-Quality Draft genome of Methanoplanus limicola DSM 2279.</title>
        <authorList>
            <consortium name="US DOE Joint Genome Institute (JGI-PGF)"/>
            <person name="Lucas S."/>
            <person name="Copeland A."/>
            <person name="Lapidus A."/>
            <person name="Glavina del Rio T."/>
            <person name="Dalin E."/>
            <person name="Tice H."/>
            <person name="Bruce D."/>
            <person name="Goodwin L."/>
            <person name="Pitluck S."/>
            <person name="Peters L."/>
            <person name="Mikhailova N."/>
            <person name="Lu M."/>
            <person name="Kyrpides N."/>
            <person name="Mavromatis K."/>
            <person name="Ivanova N."/>
            <person name="Markowitz V."/>
            <person name="Cheng J.-F."/>
            <person name="Hugenholtz P."/>
            <person name="Woyke T."/>
            <person name="Wu D."/>
            <person name="Wirth R."/>
            <person name="Brambilla E.-M."/>
            <person name="Klenk H.-P."/>
            <person name="Eisen J.A."/>
        </authorList>
    </citation>
    <scope>NUCLEOTIDE SEQUENCE [LARGE SCALE GENOMIC DNA]</scope>
    <source>
        <strain evidence="2 3">DSM 2279</strain>
    </source>
</reference>
<dbReference type="Proteomes" id="UP000005741">
    <property type="component" value="Chromosome"/>
</dbReference>
<feature type="domain" description="DUF2326" evidence="1">
    <location>
        <begin position="443"/>
        <end position="582"/>
    </location>
</feature>
<gene>
    <name evidence="2" type="ORF">Metlim_2680</name>
</gene>
<sequence>MIHGLYASDKRFKSVIFNEGLNIIVADRKEDSGSKDSRNGLGKTSLLNIIHFCLGSDLEKSSLPVEDISDWTFYIDIDLGGEKITAGRSIGDPGIICVDGSNLLNLPLVPEYNENKGFYYYKHKDWKNLLGISLFNIPSTTHIKYMPTFRTLISYFIRTGIDAYSTPFSFYKNQSAIQIQVANAFLLGMNWLHPIEVQKLKEKEKSIKMVDGAIKSGMRPSKGELEAEKVRLQHELEIEEKALSTFKVHPQYRVIQEKADSLTKSIHLLADENIILRRKLDRYEESVQSEKAPDNLSVADLYEEAGLHFSSALKKTLEETRNFHNEIVRNRKLFLEAEIEAIKNKIGNNEKYMENISSERAEIMEVLSTHHALEEYSMLQNRVTEKKVHLEKTLQMISEIQEMSEKKKEIRSERIELDSKIQRDFEESRPRWEKAVNGFNDNSQALYNEPGYLIINTPDGGRVSGNAYSFDVDIPRSNSEGVGKMKIFCYDLMLVDIFSVSGGIDFLIHDSTMFDGVDSRQIAHALEHGHYKARESGFQYICTFNSDMIPYSDLSDDFKADDFICLRLNDKNPEDSLFGFQFELSKRNTGI</sequence>
<dbReference type="PATRIC" id="fig|937775.9.peg.3016"/>
<dbReference type="InterPro" id="IPR018760">
    <property type="entry name" value="DUF2326"/>
</dbReference>